<reference evidence="1" key="1">
    <citation type="journal article" date="2020" name="Stud. Mycol.">
        <title>101 Dothideomycetes genomes: a test case for predicting lifestyles and emergence of pathogens.</title>
        <authorList>
            <person name="Haridas S."/>
            <person name="Albert R."/>
            <person name="Binder M."/>
            <person name="Bloem J."/>
            <person name="Labutti K."/>
            <person name="Salamov A."/>
            <person name="Andreopoulos B."/>
            <person name="Baker S."/>
            <person name="Barry K."/>
            <person name="Bills G."/>
            <person name="Bluhm B."/>
            <person name="Cannon C."/>
            <person name="Castanera R."/>
            <person name="Culley D."/>
            <person name="Daum C."/>
            <person name="Ezra D."/>
            <person name="Gonzalez J."/>
            <person name="Henrissat B."/>
            <person name="Kuo A."/>
            <person name="Liang C."/>
            <person name="Lipzen A."/>
            <person name="Lutzoni F."/>
            <person name="Magnuson J."/>
            <person name="Mondo S."/>
            <person name="Nolan M."/>
            <person name="Ohm R."/>
            <person name="Pangilinan J."/>
            <person name="Park H.-J."/>
            <person name="Ramirez L."/>
            <person name="Alfaro M."/>
            <person name="Sun H."/>
            <person name="Tritt A."/>
            <person name="Yoshinaga Y."/>
            <person name="Zwiers L.-H."/>
            <person name="Turgeon B."/>
            <person name="Goodwin S."/>
            <person name="Spatafora J."/>
            <person name="Crous P."/>
            <person name="Grigoriev I."/>
        </authorList>
    </citation>
    <scope>NUCLEOTIDE SEQUENCE</scope>
    <source>
        <strain evidence="1">CBS 122367</strain>
    </source>
</reference>
<name>A0A6G1J8G8_9PLEO</name>
<keyword evidence="2" id="KW-1185">Reference proteome</keyword>
<evidence type="ECO:0000313" key="2">
    <source>
        <dbReference type="Proteomes" id="UP000799291"/>
    </source>
</evidence>
<accession>A0A6G1J8G8</accession>
<gene>
    <name evidence="1" type="ORF">K458DRAFT_429775</name>
</gene>
<dbReference type="AlphaFoldDB" id="A0A6G1J8G8"/>
<sequence length="145" mass="16183">MPNLWDNITGIGHGSAWGSGFNYNDRARHPPGFSHPPFRAFGRGGGERDRNAHIQWAMMKSSSLWRYDFAGPTSESSYMSTASRRSSMWNEGMGMRSGTPGTEYGWEGAMVSRLRPEFVPGGRRLRGDAAGFYRGVDEHYSRGAR</sequence>
<proteinExistence type="predicted"/>
<evidence type="ECO:0000313" key="1">
    <source>
        <dbReference type="EMBL" id="KAF2686837.1"/>
    </source>
</evidence>
<protein>
    <submittedName>
        <fullName evidence="1">Uncharacterized protein</fullName>
    </submittedName>
</protein>
<dbReference type="Proteomes" id="UP000799291">
    <property type="component" value="Unassembled WGS sequence"/>
</dbReference>
<organism evidence="1 2">
    <name type="scientific">Lentithecium fluviatile CBS 122367</name>
    <dbReference type="NCBI Taxonomy" id="1168545"/>
    <lineage>
        <taxon>Eukaryota</taxon>
        <taxon>Fungi</taxon>
        <taxon>Dikarya</taxon>
        <taxon>Ascomycota</taxon>
        <taxon>Pezizomycotina</taxon>
        <taxon>Dothideomycetes</taxon>
        <taxon>Pleosporomycetidae</taxon>
        <taxon>Pleosporales</taxon>
        <taxon>Massarineae</taxon>
        <taxon>Lentitheciaceae</taxon>
        <taxon>Lentithecium</taxon>
    </lineage>
</organism>
<dbReference type="EMBL" id="MU005576">
    <property type="protein sequence ID" value="KAF2686837.1"/>
    <property type="molecule type" value="Genomic_DNA"/>
</dbReference>